<dbReference type="Gene3D" id="3.40.390.10">
    <property type="entry name" value="Collagenase (Catalytic Domain)"/>
    <property type="match status" value="1"/>
</dbReference>
<comment type="caution">
    <text evidence="2">Lacks conserved residue(s) required for the propagation of feature annotation.</text>
</comment>
<dbReference type="CDD" id="cd00033">
    <property type="entry name" value="CCP"/>
    <property type="match status" value="1"/>
</dbReference>
<keyword evidence="3 4" id="KW-0645">Protease</keyword>
<dbReference type="EC" id="3.4.24.-" evidence="4"/>
<dbReference type="GO" id="GO:0006508">
    <property type="term" value="P:proteolysis"/>
    <property type="evidence" value="ECO:0007669"/>
    <property type="project" value="UniProtKB-KW"/>
</dbReference>
<dbReference type="InterPro" id="IPR034035">
    <property type="entry name" value="Astacin-like_dom"/>
</dbReference>
<feature type="active site" evidence="3">
    <location>
        <position position="176"/>
    </location>
</feature>
<dbReference type="InterPro" id="IPR024079">
    <property type="entry name" value="MetalloPept_cat_dom_sf"/>
</dbReference>
<keyword evidence="2" id="KW-0768">Sushi</keyword>
<evidence type="ECO:0000259" key="6">
    <source>
        <dbReference type="PROSITE" id="PS50923"/>
    </source>
</evidence>
<evidence type="ECO:0000259" key="5">
    <source>
        <dbReference type="PROSITE" id="PS50060"/>
    </source>
</evidence>
<dbReference type="EMBL" id="CAXITT010000235">
    <property type="protein sequence ID" value="CAL1536655.1"/>
    <property type="molecule type" value="Genomic_DNA"/>
</dbReference>
<dbReference type="InterPro" id="IPR006026">
    <property type="entry name" value="Peptidase_Metallo"/>
</dbReference>
<evidence type="ECO:0000256" key="4">
    <source>
        <dbReference type="RuleBase" id="RU361183"/>
    </source>
</evidence>
<dbReference type="PRINTS" id="PR00480">
    <property type="entry name" value="ASTACIN"/>
</dbReference>
<dbReference type="SMART" id="SM00137">
    <property type="entry name" value="MAM"/>
    <property type="match status" value="3"/>
</dbReference>
<comment type="caution">
    <text evidence="8">The sequence shown here is derived from an EMBL/GenBank/DDBJ whole genome shotgun (WGS) entry which is preliminary data.</text>
</comment>
<evidence type="ECO:0000256" key="1">
    <source>
        <dbReference type="ARBA" id="ARBA00023157"/>
    </source>
</evidence>
<name>A0AAV2HSX6_LYMST</name>
<evidence type="ECO:0000256" key="3">
    <source>
        <dbReference type="PROSITE-ProRule" id="PRU01211"/>
    </source>
</evidence>
<feature type="domain" description="Sushi" evidence="6">
    <location>
        <begin position="285"/>
        <end position="342"/>
    </location>
</feature>
<dbReference type="Proteomes" id="UP001497497">
    <property type="component" value="Unassembled WGS sequence"/>
</dbReference>
<comment type="cofactor">
    <cofactor evidence="3 4">
        <name>Zn(2+)</name>
        <dbReference type="ChEBI" id="CHEBI:29105"/>
    </cofactor>
    <text evidence="3 4">Binds 1 zinc ion per subunit.</text>
</comment>
<dbReference type="SUPFAM" id="SSF49899">
    <property type="entry name" value="Concanavalin A-like lectins/glucanases"/>
    <property type="match status" value="3"/>
</dbReference>
<dbReference type="SMART" id="SM00235">
    <property type="entry name" value="ZnMc"/>
    <property type="match status" value="1"/>
</dbReference>
<keyword evidence="3 4" id="KW-0479">Metal-binding</keyword>
<feature type="domain" description="MAM" evidence="5">
    <location>
        <begin position="528"/>
        <end position="688"/>
    </location>
</feature>
<dbReference type="GO" id="GO:0016020">
    <property type="term" value="C:membrane"/>
    <property type="evidence" value="ECO:0007669"/>
    <property type="project" value="InterPro"/>
</dbReference>
<dbReference type="InterPro" id="IPR001506">
    <property type="entry name" value="Peptidase_M12A"/>
</dbReference>
<keyword evidence="3 4" id="KW-0378">Hydrolase</keyword>
<evidence type="ECO:0000256" key="2">
    <source>
        <dbReference type="PROSITE-ProRule" id="PRU00302"/>
    </source>
</evidence>
<dbReference type="PROSITE" id="PS51864">
    <property type="entry name" value="ASTACIN"/>
    <property type="match status" value="1"/>
</dbReference>
<dbReference type="InterPro" id="IPR051560">
    <property type="entry name" value="MAM_domain-containing"/>
</dbReference>
<dbReference type="SMART" id="SM00032">
    <property type="entry name" value="CCP"/>
    <property type="match status" value="1"/>
</dbReference>
<sequence>MRSCWIVYFPVIVGFLGVRVRGLPLFQLEQSQYEHFNPEENLGVNIFLTEGDILIDRDHWGTVSPHGFHAGLGSDLIHSRKRRSLDFQYYKTWYNRSVPYTFESHFPTEAQRMVEVAIADIQNSTCVRFKRRQSEKDYIRFIKPEVGCYSPVGRVGGLQDISLGDGCLVNGVIQHEILHALGLWHEQSRRDRDEYVNVVWANIAKEHQSNFLPHPTSQSHELLLSYSYDYGSIMHYSNNTFAVDKQKPTLIPKRDLPAGVVMGQRVALSAGDKEKLNALYRCDISNCSEPGTLPNGWIDGGDYSVGSRVYYSCNPGYVLIGARERVCRDLGEWSGEHPTCLSFQHGRLRYCNFDNQTAPFCGWTQSNDDDLDWTLLMGPTMSEGTGPDLDHTLGTVYGTYAYVEASSRNPRQKARLVSPLMTFSQSRACLVFFASMYGESMGNLTVYQPQGNRNPSESNALMTLVGNQGPQWKQVFVMLQSTTTTFSIVFEGSLGNGYTSDIAIDDVVIGDCSLFKPLAMSGGLAEAIQCSFDAGLCGFLQDTRDDIDWTLNVGRTATFETGPDCDPHDCQNGKYLYIESSRPRVMGNRASLKTPVIGGEGRRCLAFYYHMYGEHIGSLTVRMTSAISGTEQILWAASGDQGNRWYSQQIDFIALEAYQISFDATVGSSYKGDIAIDSIGINTGRCQETPQFNCSFTHDLCGWVNAPTPGDMLDWTRHRGETDSPETGPTSDRLSPTGYYVYVESSRTIVGDKARIVSPTIRHSSNGYCLQFWYHMYGRSSGNLTVLSQSVIGQEVILWSRQGDQGSVWRSQMVNITNTGGRDFNIIFEATMAGFTGDVAIDDVGIYESLCTGR</sequence>
<feature type="domain" description="Peptidase M12A" evidence="7">
    <location>
        <begin position="82"/>
        <end position="283"/>
    </location>
</feature>
<accession>A0AAV2HSX6</accession>
<dbReference type="PRINTS" id="PR00020">
    <property type="entry name" value="MAMDOMAIN"/>
</dbReference>
<feature type="binding site" evidence="3">
    <location>
        <position position="179"/>
    </location>
    <ligand>
        <name>Zn(2+)</name>
        <dbReference type="ChEBI" id="CHEBI:29105"/>
        <note>catalytic</note>
    </ligand>
</feature>
<dbReference type="AlphaFoldDB" id="A0AAV2HSX6"/>
<dbReference type="InterPro" id="IPR000998">
    <property type="entry name" value="MAM_dom"/>
</dbReference>
<keyword evidence="3 4" id="KW-0862">Zinc</keyword>
<protein>
    <recommendedName>
        <fullName evidence="4">Metalloendopeptidase</fullName>
        <ecNumber evidence="4">3.4.24.-</ecNumber>
    </recommendedName>
</protein>
<dbReference type="PANTHER" id="PTHR23282:SF101">
    <property type="entry name" value="MAM DOMAIN-CONTAINING PROTEIN"/>
    <property type="match status" value="1"/>
</dbReference>
<dbReference type="PROSITE" id="PS00740">
    <property type="entry name" value="MAM_1"/>
    <property type="match status" value="1"/>
</dbReference>
<dbReference type="PROSITE" id="PS50923">
    <property type="entry name" value="SUSHI"/>
    <property type="match status" value="1"/>
</dbReference>
<organism evidence="8 9">
    <name type="scientific">Lymnaea stagnalis</name>
    <name type="common">Great pond snail</name>
    <name type="synonym">Helix stagnalis</name>
    <dbReference type="NCBI Taxonomy" id="6523"/>
    <lineage>
        <taxon>Eukaryota</taxon>
        <taxon>Metazoa</taxon>
        <taxon>Spiralia</taxon>
        <taxon>Lophotrochozoa</taxon>
        <taxon>Mollusca</taxon>
        <taxon>Gastropoda</taxon>
        <taxon>Heterobranchia</taxon>
        <taxon>Euthyneura</taxon>
        <taxon>Panpulmonata</taxon>
        <taxon>Hygrophila</taxon>
        <taxon>Lymnaeoidea</taxon>
        <taxon>Lymnaeidae</taxon>
        <taxon>Lymnaea</taxon>
    </lineage>
</organism>
<reference evidence="8 9" key="1">
    <citation type="submission" date="2024-04" db="EMBL/GenBank/DDBJ databases">
        <authorList>
            <consortium name="Genoscope - CEA"/>
            <person name="William W."/>
        </authorList>
    </citation>
    <scope>NUCLEOTIDE SEQUENCE [LARGE SCALE GENOMIC DNA]</scope>
</reference>
<evidence type="ECO:0000313" key="9">
    <source>
        <dbReference type="Proteomes" id="UP001497497"/>
    </source>
</evidence>
<dbReference type="InterPro" id="IPR035976">
    <property type="entry name" value="Sushi/SCR/CCP_sf"/>
</dbReference>
<keyword evidence="3 4" id="KW-0482">Metalloprotease</keyword>
<evidence type="ECO:0000313" key="8">
    <source>
        <dbReference type="EMBL" id="CAL1536655.1"/>
    </source>
</evidence>
<dbReference type="CDD" id="cd04280">
    <property type="entry name" value="ZnMc_astacin_like"/>
    <property type="match status" value="1"/>
</dbReference>
<dbReference type="Pfam" id="PF01400">
    <property type="entry name" value="Astacin"/>
    <property type="match status" value="1"/>
</dbReference>
<dbReference type="CDD" id="cd06263">
    <property type="entry name" value="MAM"/>
    <property type="match status" value="3"/>
</dbReference>
<dbReference type="PROSITE" id="PS50060">
    <property type="entry name" value="MAM_2"/>
    <property type="match status" value="3"/>
</dbReference>
<proteinExistence type="predicted"/>
<keyword evidence="9" id="KW-1185">Reference proteome</keyword>
<dbReference type="InterPro" id="IPR000436">
    <property type="entry name" value="Sushi_SCR_CCP_dom"/>
</dbReference>
<feature type="disulfide bond" evidence="2">
    <location>
        <begin position="313"/>
        <end position="340"/>
    </location>
</feature>
<dbReference type="GO" id="GO:0004222">
    <property type="term" value="F:metalloendopeptidase activity"/>
    <property type="evidence" value="ECO:0007669"/>
    <property type="project" value="UniProtKB-UniRule"/>
</dbReference>
<dbReference type="Pfam" id="PF00629">
    <property type="entry name" value="MAM"/>
    <property type="match status" value="3"/>
</dbReference>
<dbReference type="Gene3D" id="2.60.120.200">
    <property type="match status" value="3"/>
</dbReference>
<feature type="domain" description="MAM" evidence="5">
    <location>
        <begin position="692"/>
        <end position="853"/>
    </location>
</feature>
<gene>
    <name evidence="8" type="ORF">GSLYS_00010568001</name>
</gene>
<dbReference type="SUPFAM" id="SSF55486">
    <property type="entry name" value="Metalloproteases ('zincins'), catalytic domain"/>
    <property type="match status" value="1"/>
</dbReference>
<dbReference type="GO" id="GO:0008270">
    <property type="term" value="F:zinc ion binding"/>
    <property type="evidence" value="ECO:0007669"/>
    <property type="project" value="UniProtKB-UniRule"/>
</dbReference>
<dbReference type="Gene3D" id="2.10.70.10">
    <property type="entry name" value="Complement Module, domain 1"/>
    <property type="match status" value="1"/>
</dbReference>
<feature type="binding site" evidence="3">
    <location>
        <position position="175"/>
    </location>
    <ligand>
        <name>Zn(2+)</name>
        <dbReference type="ChEBI" id="CHEBI:29105"/>
        <note>catalytic</note>
    </ligand>
</feature>
<evidence type="ECO:0000259" key="7">
    <source>
        <dbReference type="PROSITE" id="PS51864"/>
    </source>
</evidence>
<feature type="binding site" evidence="3">
    <location>
        <position position="185"/>
    </location>
    <ligand>
        <name>Zn(2+)</name>
        <dbReference type="ChEBI" id="CHEBI:29105"/>
        <note>catalytic</note>
    </ligand>
</feature>
<keyword evidence="1 2" id="KW-1015">Disulfide bond</keyword>
<dbReference type="Pfam" id="PF00084">
    <property type="entry name" value="Sushi"/>
    <property type="match status" value="1"/>
</dbReference>
<dbReference type="SUPFAM" id="SSF57535">
    <property type="entry name" value="Complement control module/SCR domain"/>
    <property type="match status" value="1"/>
</dbReference>
<feature type="domain" description="MAM" evidence="5">
    <location>
        <begin position="349"/>
        <end position="514"/>
    </location>
</feature>
<dbReference type="PANTHER" id="PTHR23282">
    <property type="entry name" value="APICAL ENDOSOMAL GLYCOPROTEIN PRECURSOR"/>
    <property type="match status" value="1"/>
</dbReference>
<dbReference type="InterPro" id="IPR013320">
    <property type="entry name" value="ConA-like_dom_sf"/>
</dbReference>